<sequence length="215" mass="24028">MVSSETPLTPRTPVRPLGRGRVRALSQHFETLQIEQEMTAKRYRSETVSEAADAKDSNDANVDADSPRKPVYTGEFRVPLAKRLENLKGEGKGQGQPFKLRAPADLPPNPPSTPVAPENHPKWRLEPECPGAPKKPLAMRRLSRSSRAPRDSQEHLFDQNANKPHIALHNKSSIDSVVERRARNNTSPISPSPLRTSFSLPPRPADEDYSEEETY</sequence>
<dbReference type="Proteomes" id="UP001497680">
    <property type="component" value="Unassembled WGS sequence"/>
</dbReference>
<name>A0ACC0D904_9PEZI</name>
<accession>A0ACC0D904</accession>
<protein>
    <submittedName>
        <fullName evidence="1">Uncharacterized protein</fullName>
    </submittedName>
</protein>
<comment type="caution">
    <text evidence="1">The sequence shown here is derived from an EMBL/GenBank/DDBJ whole genome shotgun (WGS) entry which is preliminary data.</text>
</comment>
<keyword evidence="2" id="KW-1185">Reference proteome</keyword>
<reference evidence="1 2" key="1">
    <citation type="journal article" date="2022" name="New Phytol.">
        <title>Ecological generalism drives hyperdiversity of secondary metabolite gene clusters in xylarialean endophytes.</title>
        <authorList>
            <person name="Franco M.E.E."/>
            <person name="Wisecaver J.H."/>
            <person name="Arnold A.E."/>
            <person name="Ju Y.M."/>
            <person name="Slot J.C."/>
            <person name="Ahrendt S."/>
            <person name="Moore L.P."/>
            <person name="Eastman K.E."/>
            <person name="Scott K."/>
            <person name="Konkel Z."/>
            <person name="Mondo S.J."/>
            <person name="Kuo A."/>
            <person name="Hayes R.D."/>
            <person name="Haridas S."/>
            <person name="Andreopoulos B."/>
            <person name="Riley R."/>
            <person name="LaButti K."/>
            <person name="Pangilinan J."/>
            <person name="Lipzen A."/>
            <person name="Amirebrahimi M."/>
            <person name="Yan J."/>
            <person name="Adam C."/>
            <person name="Keymanesh K."/>
            <person name="Ng V."/>
            <person name="Louie K."/>
            <person name="Northen T."/>
            <person name="Drula E."/>
            <person name="Henrissat B."/>
            <person name="Hsieh H.M."/>
            <person name="Youens-Clark K."/>
            <person name="Lutzoni F."/>
            <person name="Miadlikowska J."/>
            <person name="Eastwood D.C."/>
            <person name="Hamelin R.C."/>
            <person name="Grigoriev I.V."/>
            <person name="U'Ren J.M."/>
        </authorList>
    </citation>
    <scope>NUCLEOTIDE SEQUENCE [LARGE SCALE GENOMIC DNA]</scope>
    <source>
        <strain evidence="1 2">ER1909</strain>
    </source>
</reference>
<evidence type="ECO:0000313" key="2">
    <source>
        <dbReference type="Proteomes" id="UP001497680"/>
    </source>
</evidence>
<dbReference type="EMBL" id="MU394298">
    <property type="protein sequence ID" value="KAI6089001.1"/>
    <property type="molecule type" value="Genomic_DNA"/>
</dbReference>
<organism evidence="1 2">
    <name type="scientific">Hypoxylon rubiginosum</name>
    <dbReference type="NCBI Taxonomy" id="110542"/>
    <lineage>
        <taxon>Eukaryota</taxon>
        <taxon>Fungi</taxon>
        <taxon>Dikarya</taxon>
        <taxon>Ascomycota</taxon>
        <taxon>Pezizomycotina</taxon>
        <taxon>Sordariomycetes</taxon>
        <taxon>Xylariomycetidae</taxon>
        <taxon>Xylariales</taxon>
        <taxon>Hypoxylaceae</taxon>
        <taxon>Hypoxylon</taxon>
    </lineage>
</organism>
<evidence type="ECO:0000313" key="1">
    <source>
        <dbReference type="EMBL" id="KAI6089001.1"/>
    </source>
</evidence>
<proteinExistence type="predicted"/>
<gene>
    <name evidence="1" type="ORF">F4821DRAFT_276566</name>
</gene>